<dbReference type="InterPro" id="IPR013325">
    <property type="entry name" value="RNA_pol_sigma_r2"/>
</dbReference>
<organism evidence="8 9">
    <name type="scientific">Candidatus Sulfuritelmatomonas gaucii</name>
    <dbReference type="NCBI Taxonomy" id="2043161"/>
    <lineage>
        <taxon>Bacteria</taxon>
        <taxon>Pseudomonadati</taxon>
        <taxon>Acidobacteriota</taxon>
        <taxon>Terriglobia</taxon>
        <taxon>Terriglobales</taxon>
        <taxon>Acidobacteriaceae</taxon>
        <taxon>Candidatus Sulfuritelmatomonas</taxon>
    </lineage>
</organism>
<reference evidence="9" key="1">
    <citation type="submission" date="2018-02" db="EMBL/GenBank/DDBJ databases">
        <authorList>
            <person name="Hausmann B."/>
        </authorList>
    </citation>
    <scope>NUCLEOTIDE SEQUENCE [LARGE SCALE GENOMIC DNA]</scope>
    <source>
        <strain evidence="9">Peat soil MAG SbA5</strain>
    </source>
</reference>
<dbReference type="Gene3D" id="1.10.10.10">
    <property type="entry name" value="Winged helix-like DNA-binding domain superfamily/Winged helix DNA-binding domain"/>
    <property type="match status" value="1"/>
</dbReference>
<name>A0A2N9LPT1_9BACT</name>
<dbReference type="CDD" id="cd06171">
    <property type="entry name" value="Sigma70_r4"/>
    <property type="match status" value="1"/>
</dbReference>
<evidence type="ECO:0000259" key="7">
    <source>
        <dbReference type="Pfam" id="PF08281"/>
    </source>
</evidence>
<keyword evidence="2" id="KW-0805">Transcription regulation</keyword>
<accession>A0A2N9LPT1</accession>
<dbReference type="NCBIfam" id="NF008888">
    <property type="entry name" value="PRK11922.1"/>
    <property type="match status" value="1"/>
</dbReference>
<evidence type="ECO:0000313" key="8">
    <source>
        <dbReference type="EMBL" id="SPE25246.1"/>
    </source>
</evidence>
<dbReference type="InterPro" id="IPR014284">
    <property type="entry name" value="RNA_pol_sigma-70_dom"/>
</dbReference>
<feature type="region of interest" description="Disordered" evidence="5">
    <location>
        <begin position="106"/>
        <end position="128"/>
    </location>
</feature>
<dbReference type="Pfam" id="PF04542">
    <property type="entry name" value="Sigma70_r2"/>
    <property type="match status" value="1"/>
</dbReference>
<dbReference type="OrthoDB" id="9803470at2"/>
<dbReference type="InterPro" id="IPR013249">
    <property type="entry name" value="RNA_pol_sigma70_r4_t2"/>
</dbReference>
<evidence type="ECO:0000256" key="3">
    <source>
        <dbReference type="ARBA" id="ARBA00023082"/>
    </source>
</evidence>
<gene>
    <name evidence="8" type="ORF">SBA5_490028</name>
</gene>
<dbReference type="GO" id="GO:0016987">
    <property type="term" value="F:sigma factor activity"/>
    <property type="evidence" value="ECO:0007669"/>
    <property type="project" value="UniProtKB-KW"/>
</dbReference>
<dbReference type="PANTHER" id="PTHR43133:SF51">
    <property type="entry name" value="RNA POLYMERASE SIGMA FACTOR"/>
    <property type="match status" value="1"/>
</dbReference>
<dbReference type="PANTHER" id="PTHR43133">
    <property type="entry name" value="RNA POLYMERASE ECF-TYPE SIGMA FACTO"/>
    <property type="match status" value="1"/>
</dbReference>
<dbReference type="GO" id="GO:0003677">
    <property type="term" value="F:DNA binding"/>
    <property type="evidence" value="ECO:0007669"/>
    <property type="project" value="InterPro"/>
</dbReference>
<dbReference type="Gene3D" id="1.10.1740.10">
    <property type="match status" value="1"/>
</dbReference>
<evidence type="ECO:0000259" key="6">
    <source>
        <dbReference type="Pfam" id="PF04542"/>
    </source>
</evidence>
<dbReference type="InterPro" id="IPR013324">
    <property type="entry name" value="RNA_pol_sigma_r3/r4-like"/>
</dbReference>
<evidence type="ECO:0000256" key="5">
    <source>
        <dbReference type="SAM" id="MobiDB-lite"/>
    </source>
</evidence>
<dbReference type="Proteomes" id="UP000239735">
    <property type="component" value="Unassembled WGS sequence"/>
</dbReference>
<dbReference type="InterPro" id="IPR007627">
    <property type="entry name" value="RNA_pol_sigma70_r2"/>
</dbReference>
<feature type="domain" description="RNA polymerase sigma-70 region 2" evidence="6">
    <location>
        <begin position="36"/>
        <end position="102"/>
    </location>
</feature>
<keyword evidence="3" id="KW-0731">Sigma factor</keyword>
<dbReference type="EMBL" id="OKRB01000107">
    <property type="protein sequence ID" value="SPE25246.1"/>
    <property type="molecule type" value="Genomic_DNA"/>
</dbReference>
<dbReference type="SUPFAM" id="SSF88659">
    <property type="entry name" value="Sigma3 and sigma4 domains of RNA polymerase sigma factors"/>
    <property type="match status" value="1"/>
</dbReference>
<comment type="similarity">
    <text evidence="1">Belongs to the sigma-70 factor family. ECF subfamily.</text>
</comment>
<evidence type="ECO:0000313" key="9">
    <source>
        <dbReference type="Proteomes" id="UP000239735"/>
    </source>
</evidence>
<dbReference type="InterPro" id="IPR036388">
    <property type="entry name" value="WH-like_DNA-bd_sf"/>
</dbReference>
<dbReference type="GO" id="GO:0006352">
    <property type="term" value="P:DNA-templated transcription initiation"/>
    <property type="evidence" value="ECO:0007669"/>
    <property type="project" value="InterPro"/>
</dbReference>
<protein>
    <submittedName>
        <fullName evidence="8">Sigma-24, ECF subfamily</fullName>
    </submittedName>
</protein>
<sequence length="231" mass="26249">METIDILKTAVAERWSDLEVIDRVKAGETALYEIIMRRYNQRLYRVARAILRDDAEAEDVMQDAYVRAYQHLYQYAGEAHFSIWLTRIAVNEALHRLRLRKRSQQLEDMEQEEEGTMSGAETSPDPEHRASIAELGRLLEEAVLGLPDQYRAVVMMRDVEEMTTAETAAALDLTEQNVRVRLHRGHAMMRGSIFARAGAISGNAFPFMAVRCDRVVFGVFARLGEAGSSLE</sequence>
<dbReference type="InterPro" id="IPR039425">
    <property type="entry name" value="RNA_pol_sigma-70-like"/>
</dbReference>
<dbReference type="SUPFAM" id="SSF88946">
    <property type="entry name" value="Sigma2 domain of RNA polymerase sigma factors"/>
    <property type="match status" value="1"/>
</dbReference>
<feature type="domain" description="RNA polymerase sigma factor 70 region 4 type 2" evidence="7">
    <location>
        <begin position="138"/>
        <end position="185"/>
    </location>
</feature>
<evidence type="ECO:0000256" key="1">
    <source>
        <dbReference type="ARBA" id="ARBA00010641"/>
    </source>
</evidence>
<keyword evidence="4" id="KW-0804">Transcription</keyword>
<evidence type="ECO:0000256" key="4">
    <source>
        <dbReference type="ARBA" id="ARBA00023163"/>
    </source>
</evidence>
<dbReference type="AlphaFoldDB" id="A0A2N9LPT1"/>
<dbReference type="NCBIfam" id="TIGR02937">
    <property type="entry name" value="sigma70-ECF"/>
    <property type="match status" value="1"/>
</dbReference>
<proteinExistence type="inferred from homology"/>
<evidence type="ECO:0000256" key="2">
    <source>
        <dbReference type="ARBA" id="ARBA00023015"/>
    </source>
</evidence>
<dbReference type="Pfam" id="PF08281">
    <property type="entry name" value="Sigma70_r4_2"/>
    <property type="match status" value="1"/>
</dbReference>